<dbReference type="PANTHER" id="PTHR30388:SF4">
    <property type="entry name" value="MOLYBDENUM COFACTOR INSERTION CHAPERONE PAOD"/>
    <property type="match status" value="1"/>
</dbReference>
<evidence type="ECO:0000259" key="1">
    <source>
        <dbReference type="Pfam" id="PF02625"/>
    </source>
</evidence>
<dbReference type="Proteomes" id="UP000244911">
    <property type="component" value="Unassembled WGS sequence"/>
</dbReference>
<name>A0A2R8AHU1_9RHOB</name>
<evidence type="ECO:0000313" key="3">
    <source>
        <dbReference type="EMBL" id="SPF75632.1"/>
    </source>
</evidence>
<sequence length="328" mass="34915">MTQSPSSSFDRIPELALDWIAQGRQVAIATVVSTWGSAPRPIGSQMLIADSGEIEGSVSGGCVEGAVVIEAQETLRTGLPVLLEFGVSGEDAFSAGLACGGEIKVVVEPVGEDIGAGRGMPIAMLEDLVAARSTRSRIVYEVTLDRWVRSLREPCQDEAQIGITDGTYVHPHEPPLRLIIAGAVHVAQALIPMAQVVGFDVVLIDPRGAFATEDRFPGVTIHKDYPDEVLPQIGIDHRTAIVTLAHDPKIDDPALEAGFTSDAFYIGALGSRRTQGQRLERLSARGYGPEDLRRIHGPVGLDIGALGPAEIAVSIMAELVARHRSRLA</sequence>
<dbReference type="PANTHER" id="PTHR30388">
    <property type="entry name" value="ALDEHYDE OXIDOREDUCTASE MOLYBDENUM COFACTOR ASSEMBLY PROTEIN"/>
    <property type="match status" value="1"/>
</dbReference>
<dbReference type="AlphaFoldDB" id="A0A2R8AHU1"/>
<feature type="domain" description="XdhC Rossmann" evidence="2">
    <location>
        <begin position="178"/>
        <end position="319"/>
    </location>
</feature>
<protein>
    <submittedName>
        <fullName evidence="3">Putative xanthine dehydrogenase subunit A</fullName>
        <ecNumber evidence="3">1.17.1.4</ecNumber>
    </submittedName>
</protein>
<dbReference type="Pfam" id="PF02625">
    <property type="entry name" value="XdhC_CoxI"/>
    <property type="match status" value="1"/>
</dbReference>
<dbReference type="EMBL" id="OMOI01000001">
    <property type="protein sequence ID" value="SPF75632.1"/>
    <property type="molecule type" value="Genomic_DNA"/>
</dbReference>
<accession>A0A2R8AHU1</accession>
<dbReference type="Pfam" id="PF13478">
    <property type="entry name" value="XdhC_C"/>
    <property type="match status" value="1"/>
</dbReference>
<reference evidence="3 4" key="1">
    <citation type="submission" date="2018-03" db="EMBL/GenBank/DDBJ databases">
        <authorList>
            <person name="Keele B.F."/>
        </authorList>
    </citation>
    <scope>NUCLEOTIDE SEQUENCE [LARGE SCALE GENOMIC DNA]</scope>
    <source>
        <strain evidence="3 4">CECT 8811</strain>
    </source>
</reference>
<dbReference type="OrthoDB" id="9815497at2"/>
<dbReference type="InterPro" id="IPR003777">
    <property type="entry name" value="XdhC_CoxI"/>
</dbReference>
<gene>
    <name evidence="3" type="primary">pucA</name>
    <name evidence="3" type="ORF">ALP8811_00625</name>
</gene>
<dbReference type="InterPro" id="IPR027051">
    <property type="entry name" value="XdhC_Rossmann_dom"/>
</dbReference>
<dbReference type="EC" id="1.17.1.4" evidence="3"/>
<keyword evidence="3" id="KW-0560">Oxidoreductase</keyword>
<keyword evidence="4" id="KW-1185">Reference proteome</keyword>
<feature type="domain" description="XdhC- CoxI" evidence="1">
    <location>
        <begin position="19"/>
        <end position="86"/>
    </location>
</feature>
<proteinExistence type="predicted"/>
<evidence type="ECO:0000259" key="2">
    <source>
        <dbReference type="Pfam" id="PF13478"/>
    </source>
</evidence>
<dbReference type="Gene3D" id="3.40.50.720">
    <property type="entry name" value="NAD(P)-binding Rossmann-like Domain"/>
    <property type="match status" value="1"/>
</dbReference>
<evidence type="ECO:0000313" key="4">
    <source>
        <dbReference type="Proteomes" id="UP000244911"/>
    </source>
</evidence>
<dbReference type="GO" id="GO:0004854">
    <property type="term" value="F:xanthine dehydrogenase activity"/>
    <property type="evidence" value="ECO:0007669"/>
    <property type="project" value="UniProtKB-EC"/>
</dbReference>
<dbReference type="InterPro" id="IPR052698">
    <property type="entry name" value="MoCofactor_Util/Proc"/>
</dbReference>
<organism evidence="3 4">
    <name type="scientific">Aliiroseovarius pelagivivens</name>
    <dbReference type="NCBI Taxonomy" id="1639690"/>
    <lineage>
        <taxon>Bacteria</taxon>
        <taxon>Pseudomonadati</taxon>
        <taxon>Pseudomonadota</taxon>
        <taxon>Alphaproteobacteria</taxon>
        <taxon>Rhodobacterales</taxon>
        <taxon>Paracoccaceae</taxon>
        <taxon>Aliiroseovarius</taxon>
    </lineage>
</organism>